<keyword evidence="3" id="KW-0349">Heme</keyword>
<evidence type="ECO:0000313" key="10">
    <source>
        <dbReference type="EMBL" id="KAK3685165.1"/>
    </source>
</evidence>
<evidence type="ECO:0000256" key="8">
    <source>
        <dbReference type="SAM" id="SignalP"/>
    </source>
</evidence>
<dbReference type="Gene3D" id="1.10.489.10">
    <property type="entry name" value="Chloroperoxidase-like"/>
    <property type="match status" value="1"/>
</dbReference>
<reference evidence="10" key="2">
    <citation type="submission" date="2023-06" db="EMBL/GenBank/DDBJ databases">
        <authorList>
            <consortium name="Lawrence Berkeley National Laboratory"/>
            <person name="Haridas S."/>
            <person name="Hensen N."/>
            <person name="Bonometti L."/>
            <person name="Westerberg I."/>
            <person name="Brannstrom I.O."/>
            <person name="Guillou S."/>
            <person name="Cros-Aarteil S."/>
            <person name="Calhoun S."/>
            <person name="Kuo A."/>
            <person name="Mondo S."/>
            <person name="Pangilinan J."/>
            <person name="Riley R."/>
            <person name="Labutti K."/>
            <person name="Andreopoulos B."/>
            <person name="Lipzen A."/>
            <person name="Chen C."/>
            <person name="Yanf M."/>
            <person name="Daum C."/>
            <person name="Ng V."/>
            <person name="Clum A."/>
            <person name="Steindorff A."/>
            <person name="Ohm R."/>
            <person name="Martin F."/>
            <person name="Silar P."/>
            <person name="Natvig D."/>
            <person name="Lalanne C."/>
            <person name="Gautier V."/>
            <person name="Ament-Velasquez S.L."/>
            <person name="Kruys A."/>
            <person name="Hutchinson M.I."/>
            <person name="Powell A.J."/>
            <person name="Barry K."/>
            <person name="Miller A.N."/>
            <person name="Grigoriev I.V."/>
            <person name="Debuchy R."/>
            <person name="Gladieux P."/>
            <person name="Thoren M.H."/>
            <person name="Johannesson H."/>
        </authorList>
    </citation>
    <scope>NUCLEOTIDE SEQUENCE</scope>
    <source>
        <strain evidence="10">CBS 314.62</strain>
    </source>
</reference>
<feature type="signal peptide" evidence="8">
    <location>
        <begin position="1"/>
        <end position="17"/>
    </location>
</feature>
<evidence type="ECO:0000256" key="6">
    <source>
        <dbReference type="ARBA" id="ARBA00023004"/>
    </source>
</evidence>
<dbReference type="InterPro" id="IPR000028">
    <property type="entry name" value="Chloroperoxidase"/>
</dbReference>
<sequence>MSSFGLRVFSLVSNALSAVIILAQGIFGGSKDAADHSWQKPSPTDRRSPCPMVNALANHGYLPRDGKSVSLARLIVGCKEGINLAADATILVGLKALQTSTTGNPLTFNLDDLAKHGVIEHDGSLSRNDIYSGDNHTFAPKIWATVAAHFTEDTISIETAAQARKDRLAAAPKLNPAFSMSDDDKRFSFIETSLYLRVFGQGTDGHAKTQWVRTLFEHERLPFEEGFARSKTPLTVLELLALQKKVEAASEGLH</sequence>
<dbReference type="SUPFAM" id="SSF47571">
    <property type="entry name" value="Cloroperoxidase"/>
    <property type="match status" value="1"/>
</dbReference>
<dbReference type="GO" id="GO:0004601">
    <property type="term" value="F:peroxidase activity"/>
    <property type="evidence" value="ECO:0007669"/>
    <property type="project" value="UniProtKB-KW"/>
</dbReference>
<evidence type="ECO:0000256" key="7">
    <source>
        <dbReference type="ARBA" id="ARBA00025795"/>
    </source>
</evidence>
<evidence type="ECO:0000256" key="3">
    <source>
        <dbReference type="ARBA" id="ARBA00022617"/>
    </source>
</evidence>
<comment type="cofactor">
    <cofactor evidence="1">
        <name>heme b</name>
        <dbReference type="ChEBI" id="CHEBI:60344"/>
    </cofactor>
</comment>
<name>A0AAE0X4X7_9PEZI</name>
<dbReference type="AlphaFoldDB" id="A0AAE0X4X7"/>
<evidence type="ECO:0000313" key="11">
    <source>
        <dbReference type="Proteomes" id="UP001270362"/>
    </source>
</evidence>
<evidence type="ECO:0000256" key="4">
    <source>
        <dbReference type="ARBA" id="ARBA00022723"/>
    </source>
</evidence>
<organism evidence="10 11">
    <name type="scientific">Podospora appendiculata</name>
    <dbReference type="NCBI Taxonomy" id="314037"/>
    <lineage>
        <taxon>Eukaryota</taxon>
        <taxon>Fungi</taxon>
        <taxon>Dikarya</taxon>
        <taxon>Ascomycota</taxon>
        <taxon>Pezizomycotina</taxon>
        <taxon>Sordariomycetes</taxon>
        <taxon>Sordariomycetidae</taxon>
        <taxon>Sordariales</taxon>
        <taxon>Podosporaceae</taxon>
        <taxon>Podospora</taxon>
    </lineage>
</organism>
<evidence type="ECO:0000256" key="2">
    <source>
        <dbReference type="ARBA" id="ARBA00022559"/>
    </source>
</evidence>
<dbReference type="InterPro" id="IPR036851">
    <property type="entry name" value="Chloroperoxidase-like_sf"/>
</dbReference>
<dbReference type="PANTHER" id="PTHR33577:SF19">
    <property type="entry name" value="HEME HALOPEROXIDASE FAMILY PROFILE DOMAIN-CONTAINING PROTEIN-RELATED"/>
    <property type="match status" value="1"/>
</dbReference>
<dbReference type="Pfam" id="PF01328">
    <property type="entry name" value="Peroxidase_2"/>
    <property type="match status" value="1"/>
</dbReference>
<dbReference type="PROSITE" id="PS51405">
    <property type="entry name" value="HEME_HALOPEROXIDASE"/>
    <property type="match status" value="1"/>
</dbReference>
<dbReference type="Proteomes" id="UP001270362">
    <property type="component" value="Unassembled WGS sequence"/>
</dbReference>
<feature type="domain" description="Heme haloperoxidase family profile" evidence="9">
    <location>
        <begin position="34"/>
        <end position="241"/>
    </location>
</feature>
<feature type="chain" id="PRO_5042049669" evidence="8">
    <location>
        <begin position="18"/>
        <end position="254"/>
    </location>
</feature>
<reference evidence="10" key="1">
    <citation type="journal article" date="2023" name="Mol. Phylogenet. Evol.">
        <title>Genome-scale phylogeny and comparative genomics of the fungal order Sordariales.</title>
        <authorList>
            <person name="Hensen N."/>
            <person name="Bonometti L."/>
            <person name="Westerberg I."/>
            <person name="Brannstrom I.O."/>
            <person name="Guillou S."/>
            <person name="Cros-Aarteil S."/>
            <person name="Calhoun S."/>
            <person name="Haridas S."/>
            <person name="Kuo A."/>
            <person name="Mondo S."/>
            <person name="Pangilinan J."/>
            <person name="Riley R."/>
            <person name="LaButti K."/>
            <person name="Andreopoulos B."/>
            <person name="Lipzen A."/>
            <person name="Chen C."/>
            <person name="Yan M."/>
            <person name="Daum C."/>
            <person name="Ng V."/>
            <person name="Clum A."/>
            <person name="Steindorff A."/>
            <person name="Ohm R.A."/>
            <person name="Martin F."/>
            <person name="Silar P."/>
            <person name="Natvig D.O."/>
            <person name="Lalanne C."/>
            <person name="Gautier V."/>
            <person name="Ament-Velasquez S.L."/>
            <person name="Kruys A."/>
            <person name="Hutchinson M.I."/>
            <person name="Powell A.J."/>
            <person name="Barry K."/>
            <person name="Miller A.N."/>
            <person name="Grigoriev I.V."/>
            <person name="Debuchy R."/>
            <person name="Gladieux P."/>
            <person name="Hiltunen Thoren M."/>
            <person name="Johannesson H."/>
        </authorList>
    </citation>
    <scope>NUCLEOTIDE SEQUENCE</scope>
    <source>
        <strain evidence="10">CBS 314.62</strain>
    </source>
</reference>
<keyword evidence="4" id="KW-0479">Metal-binding</keyword>
<comment type="caution">
    <text evidence="10">The sequence shown here is derived from an EMBL/GenBank/DDBJ whole genome shotgun (WGS) entry which is preliminary data.</text>
</comment>
<proteinExistence type="inferred from homology"/>
<comment type="similarity">
    <text evidence="7">Belongs to the chloroperoxidase family.</text>
</comment>
<dbReference type="EMBL" id="JAULSO010000003">
    <property type="protein sequence ID" value="KAK3685165.1"/>
    <property type="molecule type" value="Genomic_DNA"/>
</dbReference>
<dbReference type="GO" id="GO:0046872">
    <property type="term" value="F:metal ion binding"/>
    <property type="evidence" value="ECO:0007669"/>
    <property type="project" value="UniProtKB-KW"/>
</dbReference>
<gene>
    <name evidence="10" type="ORF">B0T22DRAFT_383450</name>
</gene>
<keyword evidence="2" id="KW-0575">Peroxidase</keyword>
<evidence type="ECO:0000259" key="9">
    <source>
        <dbReference type="PROSITE" id="PS51405"/>
    </source>
</evidence>
<keyword evidence="11" id="KW-1185">Reference proteome</keyword>
<evidence type="ECO:0000256" key="5">
    <source>
        <dbReference type="ARBA" id="ARBA00023002"/>
    </source>
</evidence>
<keyword evidence="6" id="KW-0408">Iron</keyword>
<keyword evidence="5" id="KW-0560">Oxidoreductase</keyword>
<keyword evidence="8" id="KW-0732">Signal</keyword>
<accession>A0AAE0X4X7</accession>
<evidence type="ECO:0000256" key="1">
    <source>
        <dbReference type="ARBA" id="ARBA00001970"/>
    </source>
</evidence>
<dbReference type="PANTHER" id="PTHR33577">
    <property type="entry name" value="STERIGMATOCYSTIN BIOSYNTHESIS PEROXIDASE STCC-RELATED"/>
    <property type="match status" value="1"/>
</dbReference>
<protein>
    <submittedName>
        <fullName evidence="10">Chloroperoxidase</fullName>
    </submittedName>
</protein>